<accession>A0A7C9AB72</accession>
<feature type="region of interest" description="Disordered" evidence="6">
    <location>
        <begin position="118"/>
        <end position="137"/>
    </location>
</feature>
<dbReference type="Pfam" id="PF00010">
    <property type="entry name" value="HLH"/>
    <property type="match status" value="1"/>
</dbReference>
<evidence type="ECO:0000256" key="6">
    <source>
        <dbReference type="SAM" id="MobiDB-lite"/>
    </source>
</evidence>
<dbReference type="GO" id="GO:0003677">
    <property type="term" value="F:DNA binding"/>
    <property type="evidence" value="ECO:0007669"/>
    <property type="project" value="UniProtKB-KW"/>
</dbReference>
<comment type="subcellular location">
    <subcellularLocation>
        <location evidence="1">Nucleus</location>
    </subcellularLocation>
</comment>
<evidence type="ECO:0000256" key="2">
    <source>
        <dbReference type="ARBA" id="ARBA00023015"/>
    </source>
</evidence>
<evidence type="ECO:0000256" key="4">
    <source>
        <dbReference type="ARBA" id="ARBA00023163"/>
    </source>
</evidence>
<protein>
    <recommendedName>
        <fullName evidence="7">BHLH domain-containing protein</fullName>
    </recommendedName>
</protein>
<sequence>MDTDWPQGAINSYNGELGMMNMEDSMPFLQMLHSVESQIPFPYPLTQEPNFQLLRLPLQKLMMKPLEEDRIVSSVTNNTSIVMESESCRIDNAVSEINQGTPRVGRSARKMIIGPNKERRKRKTPSTRRMKNNEEVESRRMAHIAVERNRRRQMSEHLDVLHSLLPPSYVQRGIKHQ</sequence>
<keyword evidence="3" id="KW-0238">DNA-binding</keyword>
<dbReference type="PROSITE" id="PS50888">
    <property type="entry name" value="BHLH"/>
    <property type="match status" value="1"/>
</dbReference>
<evidence type="ECO:0000256" key="5">
    <source>
        <dbReference type="ARBA" id="ARBA00023242"/>
    </source>
</evidence>
<dbReference type="GO" id="GO:0003700">
    <property type="term" value="F:DNA-binding transcription factor activity"/>
    <property type="evidence" value="ECO:0007669"/>
    <property type="project" value="InterPro"/>
</dbReference>
<name>A0A7C9AB72_OPUST</name>
<dbReference type="GO" id="GO:0046983">
    <property type="term" value="F:protein dimerization activity"/>
    <property type="evidence" value="ECO:0007669"/>
    <property type="project" value="InterPro"/>
</dbReference>
<dbReference type="Gene3D" id="4.10.280.10">
    <property type="entry name" value="Helix-loop-helix DNA-binding domain"/>
    <property type="match status" value="1"/>
</dbReference>
<reference evidence="8" key="2">
    <citation type="submission" date="2020-07" db="EMBL/GenBank/DDBJ databases">
        <authorList>
            <person name="Vera ALvarez R."/>
            <person name="Arias-Moreno D.M."/>
            <person name="Jimenez-Jacinto V."/>
            <person name="Jimenez-Bremont J.F."/>
            <person name="Swaminathan K."/>
            <person name="Moose S.P."/>
            <person name="Guerrero-Gonzalez M.L."/>
            <person name="Marino-Ramirez L."/>
            <person name="Landsman D."/>
            <person name="Rodriguez-Kessler M."/>
            <person name="Delgado-Sanchez P."/>
        </authorList>
    </citation>
    <scope>NUCLEOTIDE SEQUENCE</scope>
    <source>
        <tissue evidence="8">Cladode</tissue>
    </source>
</reference>
<feature type="compositionally biased region" description="Basic residues" evidence="6">
    <location>
        <begin position="118"/>
        <end position="130"/>
    </location>
</feature>
<dbReference type="PANTHER" id="PTHR46684">
    <property type="entry name" value="TRANSCRIPTION FACTOR FAMA"/>
    <property type="match status" value="1"/>
</dbReference>
<dbReference type="AlphaFoldDB" id="A0A7C9AB72"/>
<dbReference type="GO" id="GO:0045893">
    <property type="term" value="P:positive regulation of DNA-templated transcription"/>
    <property type="evidence" value="ECO:0007669"/>
    <property type="project" value="TreeGrafter"/>
</dbReference>
<dbReference type="PANTHER" id="PTHR46684:SF16">
    <property type="entry name" value="TRANSCRIPTION FACTOR BHLH67-LIKE ISOFORM X2"/>
    <property type="match status" value="1"/>
</dbReference>
<proteinExistence type="predicted"/>
<dbReference type="InterPro" id="IPR011598">
    <property type="entry name" value="bHLH_dom"/>
</dbReference>
<dbReference type="SUPFAM" id="SSF47459">
    <property type="entry name" value="HLH, helix-loop-helix DNA-binding domain"/>
    <property type="match status" value="1"/>
</dbReference>
<dbReference type="InterPro" id="IPR036638">
    <property type="entry name" value="HLH_DNA-bd_sf"/>
</dbReference>
<keyword evidence="2" id="KW-0805">Transcription regulation</keyword>
<dbReference type="InterPro" id="IPR044283">
    <property type="entry name" value="FAMA/SPEECHLESS/MUTE-like"/>
</dbReference>
<dbReference type="EMBL" id="GISG01212360">
    <property type="protein sequence ID" value="MBA4661475.1"/>
    <property type="molecule type" value="Transcribed_RNA"/>
</dbReference>
<dbReference type="GO" id="GO:0005634">
    <property type="term" value="C:nucleus"/>
    <property type="evidence" value="ECO:0007669"/>
    <property type="project" value="UniProtKB-SubCell"/>
</dbReference>
<evidence type="ECO:0000256" key="3">
    <source>
        <dbReference type="ARBA" id="ARBA00023125"/>
    </source>
</evidence>
<organism evidence="8">
    <name type="scientific">Opuntia streptacantha</name>
    <name type="common">Prickly pear cactus</name>
    <name type="synonym">Opuntia cardona</name>
    <dbReference type="NCBI Taxonomy" id="393608"/>
    <lineage>
        <taxon>Eukaryota</taxon>
        <taxon>Viridiplantae</taxon>
        <taxon>Streptophyta</taxon>
        <taxon>Embryophyta</taxon>
        <taxon>Tracheophyta</taxon>
        <taxon>Spermatophyta</taxon>
        <taxon>Magnoliopsida</taxon>
        <taxon>eudicotyledons</taxon>
        <taxon>Gunneridae</taxon>
        <taxon>Pentapetalae</taxon>
        <taxon>Caryophyllales</taxon>
        <taxon>Cactineae</taxon>
        <taxon>Cactaceae</taxon>
        <taxon>Opuntioideae</taxon>
        <taxon>Opuntia</taxon>
    </lineage>
</organism>
<keyword evidence="5" id="KW-0539">Nucleus</keyword>
<evidence type="ECO:0000256" key="1">
    <source>
        <dbReference type="ARBA" id="ARBA00004123"/>
    </source>
</evidence>
<dbReference type="GO" id="GO:0010052">
    <property type="term" value="P:guard cell differentiation"/>
    <property type="evidence" value="ECO:0007669"/>
    <property type="project" value="InterPro"/>
</dbReference>
<evidence type="ECO:0000313" key="8">
    <source>
        <dbReference type="EMBL" id="MBA4661475.1"/>
    </source>
</evidence>
<feature type="domain" description="BHLH" evidence="7">
    <location>
        <begin position="138"/>
        <end position="177"/>
    </location>
</feature>
<evidence type="ECO:0000259" key="7">
    <source>
        <dbReference type="PROSITE" id="PS50888"/>
    </source>
</evidence>
<reference evidence="8" key="1">
    <citation type="journal article" date="2013" name="J. Plant Res.">
        <title>Effect of fungi and light on seed germination of three Opuntia species from semiarid lands of central Mexico.</title>
        <authorList>
            <person name="Delgado-Sanchez P."/>
            <person name="Jimenez-Bremont J.F."/>
            <person name="Guerrero-Gonzalez Mde L."/>
            <person name="Flores J."/>
        </authorList>
    </citation>
    <scope>NUCLEOTIDE SEQUENCE</scope>
    <source>
        <tissue evidence="8">Cladode</tissue>
    </source>
</reference>
<keyword evidence="4" id="KW-0804">Transcription</keyword>